<gene>
    <name evidence="1" type="ORF">MSG28_011999</name>
</gene>
<protein>
    <submittedName>
        <fullName evidence="1">Uncharacterized protein</fullName>
    </submittedName>
</protein>
<proteinExistence type="predicted"/>
<dbReference type="Proteomes" id="UP001064048">
    <property type="component" value="Chromosome 20"/>
</dbReference>
<evidence type="ECO:0000313" key="2">
    <source>
        <dbReference type="Proteomes" id="UP001064048"/>
    </source>
</evidence>
<evidence type="ECO:0000313" key="1">
    <source>
        <dbReference type="EMBL" id="KAI8437766.1"/>
    </source>
</evidence>
<comment type="caution">
    <text evidence="1">The sequence shown here is derived from an EMBL/GenBank/DDBJ whole genome shotgun (WGS) entry which is preliminary data.</text>
</comment>
<organism evidence="1 2">
    <name type="scientific">Choristoneura fumiferana</name>
    <name type="common">Spruce budworm moth</name>
    <name type="synonym">Archips fumiferana</name>
    <dbReference type="NCBI Taxonomy" id="7141"/>
    <lineage>
        <taxon>Eukaryota</taxon>
        <taxon>Metazoa</taxon>
        <taxon>Ecdysozoa</taxon>
        <taxon>Arthropoda</taxon>
        <taxon>Hexapoda</taxon>
        <taxon>Insecta</taxon>
        <taxon>Pterygota</taxon>
        <taxon>Neoptera</taxon>
        <taxon>Endopterygota</taxon>
        <taxon>Lepidoptera</taxon>
        <taxon>Glossata</taxon>
        <taxon>Ditrysia</taxon>
        <taxon>Tortricoidea</taxon>
        <taxon>Tortricidae</taxon>
        <taxon>Tortricinae</taxon>
        <taxon>Choristoneura</taxon>
    </lineage>
</organism>
<dbReference type="EMBL" id="CM046120">
    <property type="protein sequence ID" value="KAI8437766.1"/>
    <property type="molecule type" value="Genomic_DNA"/>
</dbReference>
<reference evidence="1 2" key="1">
    <citation type="journal article" date="2022" name="Genome Biol. Evol.">
        <title>The Spruce Budworm Genome: Reconstructing the Evolutionary History of Antifreeze Proteins.</title>
        <authorList>
            <person name="Beliveau C."/>
            <person name="Gagne P."/>
            <person name="Picq S."/>
            <person name="Vernygora O."/>
            <person name="Keeling C.I."/>
            <person name="Pinkney K."/>
            <person name="Doucet D."/>
            <person name="Wen F."/>
            <person name="Johnston J.S."/>
            <person name="Maaroufi H."/>
            <person name="Boyle B."/>
            <person name="Laroche J."/>
            <person name="Dewar K."/>
            <person name="Juretic N."/>
            <person name="Blackburn G."/>
            <person name="Nisole A."/>
            <person name="Brunet B."/>
            <person name="Brandao M."/>
            <person name="Lumley L."/>
            <person name="Duan J."/>
            <person name="Quan G."/>
            <person name="Lucarotti C.J."/>
            <person name="Roe A.D."/>
            <person name="Sperling F.A.H."/>
            <person name="Levesque R.C."/>
            <person name="Cusson M."/>
        </authorList>
    </citation>
    <scope>NUCLEOTIDE SEQUENCE [LARGE SCALE GENOMIC DNA]</scope>
    <source>
        <strain evidence="1">Glfc:IPQL:Cfum</strain>
    </source>
</reference>
<name>A0ACC0KNN4_CHOFU</name>
<sequence length="128" mass="14699">MNINDMNIRRKPEMTGDLSMSNLNTRNRMREKRVSSVSAHCGLPVECGIHFRKDWAWKVFVWQSKSSKECLLGEDQSHATSCGVERAMLGVSLRIQKFVEELIAYNTIGYTLCKILPVHIRVQYLIAL</sequence>
<keyword evidence="2" id="KW-1185">Reference proteome</keyword>
<accession>A0ACC0KNN4</accession>